<evidence type="ECO:0000256" key="1">
    <source>
        <dbReference type="SAM" id="MobiDB-lite"/>
    </source>
</evidence>
<comment type="caution">
    <text evidence="3">The sequence shown here is derived from an EMBL/GenBank/DDBJ whole genome shotgun (WGS) entry which is preliminary data.</text>
</comment>
<evidence type="ECO:0000313" key="4">
    <source>
        <dbReference type="Proteomes" id="UP000298663"/>
    </source>
</evidence>
<evidence type="ECO:0000313" key="3">
    <source>
        <dbReference type="EMBL" id="TKR87076.1"/>
    </source>
</evidence>
<feature type="region of interest" description="Disordered" evidence="1">
    <location>
        <begin position="156"/>
        <end position="175"/>
    </location>
</feature>
<reference evidence="3 4" key="2">
    <citation type="journal article" date="2019" name="G3 (Bethesda)">
        <title>Hybrid Assembly of the Genome of the Entomopathogenic Nematode Steinernema carpocapsae Identifies the X-Chromosome.</title>
        <authorList>
            <person name="Serra L."/>
            <person name="Macchietto M."/>
            <person name="Macias-Munoz A."/>
            <person name="McGill C.J."/>
            <person name="Rodriguez I.M."/>
            <person name="Rodriguez B."/>
            <person name="Murad R."/>
            <person name="Mortazavi A."/>
        </authorList>
    </citation>
    <scope>NUCLEOTIDE SEQUENCE [LARGE SCALE GENOMIC DNA]</scope>
    <source>
        <strain evidence="3 4">ALL</strain>
    </source>
</reference>
<evidence type="ECO:0000256" key="2">
    <source>
        <dbReference type="SAM" id="SignalP"/>
    </source>
</evidence>
<dbReference type="SUPFAM" id="SSF57501">
    <property type="entry name" value="Cystine-knot cytokines"/>
    <property type="match status" value="1"/>
</dbReference>
<keyword evidence="4" id="KW-1185">Reference proteome</keyword>
<feature type="chain" id="PRO_5021012039" evidence="2">
    <location>
        <begin position="30"/>
        <end position="435"/>
    </location>
</feature>
<dbReference type="Proteomes" id="UP000298663">
    <property type="component" value="Unassembled WGS sequence"/>
</dbReference>
<proteinExistence type="predicted"/>
<reference evidence="3 4" key="1">
    <citation type="journal article" date="2015" name="Genome Biol.">
        <title>Comparative genomics of Steinernema reveals deeply conserved gene regulatory networks.</title>
        <authorList>
            <person name="Dillman A.R."/>
            <person name="Macchietto M."/>
            <person name="Porter C.F."/>
            <person name="Rogers A."/>
            <person name="Williams B."/>
            <person name="Antoshechkin I."/>
            <person name="Lee M.M."/>
            <person name="Goodwin Z."/>
            <person name="Lu X."/>
            <person name="Lewis E.E."/>
            <person name="Goodrich-Blair H."/>
            <person name="Stock S.P."/>
            <person name="Adams B.J."/>
            <person name="Sternberg P.W."/>
            <person name="Mortazavi A."/>
        </authorList>
    </citation>
    <scope>NUCLEOTIDE SEQUENCE [LARGE SCALE GENOMIC DNA]</scope>
    <source>
        <strain evidence="3 4">ALL</strain>
    </source>
</reference>
<dbReference type="EMBL" id="AZBU02000003">
    <property type="protein sequence ID" value="TKR87076.1"/>
    <property type="molecule type" value="Genomic_DNA"/>
</dbReference>
<name>A0A4U5NUM7_STECR</name>
<dbReference type="AlphaFoldDB" id="A0A4U5NUM7"/>
<dbReference type="PANTHER" id="PTHR33995:SF13">
    <property type="entry name" value="CTCK DOMAIN-CONTAINING PROTEIN"/>
    <property type="match status" value="1"/>
</dbReference>
<dbReference type="PANTHER" id="PTHR33995">
    <property type="entry name" value="PROTEIN CBG18546"/>
    <property type="match status" value="1"/>
</dbReference>
<accession>A0A4U5NUM7</accession>
<protein>
    <submittedName>
        <fullName evidence="3">Uncharacterized protein</fullName>
    </submittedName>
</protein>
<dbReference type="InterPro" id="IPR029034">
    <property type="entry name" value="Cystine-knot_cytokine"/>
</dbReference>
<feature type="compositionally biased region" description="Polar residues" evidence="1">
    <location>
        <begin position="160"/>
        <end position="171"/>
    </location>
</feature>
<sequence length="435" mass="47799">MAAAWKGYATTLLIGVFLLRTPLSDQVAAQESSKTFARVFSIRNVPSEPLKPEIDAPIQRSLLSSLWIPFKLPWTRDARISQKSPVDPINAILNNGSMSLNDTQIVVVENGGEAFRIIDTDVGEQQNGTTDGFPSSSNYTLPDEGTEEEVVELEVTDLPSTTQEPFPNRTTAEPYRPHKRPIIKSAGSTVVRNCHTSVHELEDRMRRLGKFNPLFMASTIEEAGLNFRSLLPPSQFGEPFKGFGSGSPVFFSHDAADEDEEGCDALCREFRDAAARALKERENPSMGDFPKTSPQMDAPPVSAYGGVQVTPYSERCTFVGNVKINSTCTVRGSATNGDENLSELCDKCIVIQSLGPGCFPSLFNTVSCIGDKTCLFDNSDYYYGQCTESVMYMTVFRNAPTLDGCDNWVTESIPIPVGCSCSLLRDRYSPLRAEK</sequence>
<organism evidence="3 4">
    <name type="scientific">Steinernema carpocapsae</name>
    <name type="common">Entomopathogenic nematode</name>
    <dbReference type="NCBI Taxonomy" id="34508"/>
    <lineage>
        <taxon>Eukaryota</taxon>
        <taxon>Metazoa</taxon>
        <taxon>Ecdysozoa</taxon>
        <taxon>Nematoda</taxon>
        <taxon>Chromadorea</taxon>
        <taxon>Rhabditida</taxon>
        <taxon>Tylenchina</taxon>
        <taxon>Panagrolaimomorpha</taxon>
        <taxon>Strongyloidoidea</taxon>
        <taxon>Steinernematidae</taxon>
        <taxon>Steinernema</taxon>
    </lineage>
</organism>
<dbReference type="OrthoDB" id="5799079at2759"/>
<keyword evidence="2" id="KW-0732">Signal</keyword>
<feature type="signal peptide" evidence="2">
    <location>
        <begin position="1"/>
        <end position="29"/>
    </location>
</feature>
<gene>
    <name evidence="3" type="ORF">L596_011542</name>
</gene>